<dbReference type="EMBL" id="FCOK02000119">
    <property type="protein sequence ID" value="SAL72220.1"/>
    <property type="molecule type" value="Genomic_DNA"/>
</dbReference>
<dbReference type="Pfam" id="PF01527">
    <property type="entry name" value="HTH_Tnp_1"/>
    <property type="match status" value="1"/>
</dbReference>
<sequence length="161" mass="17488">MTQNYSDLDFLPLKVVSVGRDGKRRFDKRDRKRLIEACLQPGVSVAGMALRAGVNANLLRRWICEHQKEHRDTGVTPVSGNAAAFVTVVESAGTEAQPQLPRLAPPHREAPPVAQRPAAPSRLTVEMPNGITLRLECGAQDATLVSAMIETLGRCDVPTGR</sequence>
<accession>A0A158JVA3</accession>
<evidence type="ECO:0000313" key="1">
    <source>
        <dbReference type="EMBL" id="SAL72220.1"/>
    </source>
</evidence>
<proteinExistence type="predicted"/>
<dbReference type="InterPro" id="IPR002514">
    <property type="entry name" value="Transposase_8"/>
</dbReference>
<dbReference type="GO" id="GO:0003677">
    <property type="term" value="F:DNA binding"/>
    <property type="evidence" value="ECO:0007669"/>
    <property type="project" value="InterPro"/>
</dbReference>
<dbReference type="NCBIfam" id="NF047595">
    <property type="entry name" value="IS66_ISRel24_TnpA"/>
    <property type="match status" value="1"/>
</dbReference>
<dbReference type="SUPFAM" id="SSF46689">
    <property type="entry name" value="Homeodomain-like"/>
    <property type="match status" value="1"/>
</dbReference>
<gene>
    <name evidence="1" type="ORF">AWB69_08771</name>
</gene>
<evidence type="ECO:0000313" key="2">
    <source>
        <dbReference type="Proteomes" id="UP000054683"/>
    </source>
</evidence>
<dbReference type="OrthoDB" id="9800877at2"/>
<organism evidence="1 2">
    <name type="scientific">Caballeronia udeis</name>
    <dbReference type="NCBI Taxonomy" id="1232866"/>
    <lineage>
        <taxon>Bacteria</taxon>
        <taxon>Pseudomonadati</taxon>
        <taxon>Pseudomonadota</taxon>
        <taxon>Betaproteobacteria</taxon>
        <taxon>Burkholderiales</taxon>
        <taxon>Burkholderiaceae</taxon>
        <taxon>Caballeronia</taxon>
    </lineage>
</organism>
<name>A0A158JVA3_9BURK</name>
<dbReference type="Proteomes" id="UP000054683">
    <property type="component" value="Unassembled WGS sequence"/>
</dbReference>
<reference evidence="1 2" key="1">
    <citation type="submission" date="2016-01" db="EMBL/GenBank/DDBJ databases">
        <authorList>
            <person name="Oliw E.H."/>
        </authorList>
    </citation>
    <scope>NUCLEOTIDE SEQUENCE [LARGE SCALE GENOMIC DNA]</scope>
    <source>
        <strain evidence="1">LMG 27134</strain>
    </source>
</reference>
<dbReference type="GO" id="GO:0004803">
    <property type="term" value="F:transposase activity"/>
    <property type="evidence" value="ECO:0007669"/>
    <property type="project" value="InterPro"/>
</dbReference>
<protein>
    <submittedName>
        <fullName evidence="1">Transposase IS3/IS911 family protein</fullName>
    </submittedName>
</protein>
<dbReference type="GO" id="GO:0006313">
    <property type="term" value="P:DNA transposition"/>
    <property type="evidence" value="ECO:0007669"/>
    <property type="project" value="InterPro"/>
</dbReference>
<dbReference type="AlphaFoldDB" id="A0A158JVA3"/>
<dbReference type="RefSeq" id="WP_062092792.1">
    <property type="nucleotide sequence ID" value="NZ_FCOK02000119.1"/>
</dbReference>
<dbReference type="InterPro" id="IPR009057">
    <property type="entry name" value="Homeodomain-like_sf"/>
</dbReference>